<organism evidence="1 2">
    <name type="scientific">Cryobacterium zongtaii</name>
    <dbReference type="NCBI Taxonomy" id="1259217"/>
    <lineage>
        <taxon>Bacteria</taxon>
        <taxon>Bacillati</taxon>
        <taxon>Actinomycetota</taxon>
        <taxon>Actinomycetes</taxon>
        <taxon>Micrococcales</taxon>
        <taxon>Microbacteriaceae</taxon>
        <taxon>Cryobacterium</taxon>
    </lineage>
</organism>
<gene>
    <name evidence="1" type="ORF">C3B59_16365</name>
</gene>
<dbReference type="Proteomes" id="UP000237104">
    <property type="component" value="Unassembled WGS sequence"/>
</dbReference>
<evidence type="ECO:0000313" key="2">
    <source>
        <dbReference type="Proteomes" id="UP000237104"/>
    </source>
</evidence>
<dbReference type="AlphaFoldDB" id="A0A2S3Z689"/>
<proteinExistence type="predicted"/>
<dbReference type="Gene3D" id="1.20.1270.360">
    <property type="match status" value="1"/>
</dbReference>
<dbReference type="EMBL" id="PPXF01000063">
    <property type="protein sequence ID" value="POH60045.1"/>
    <property type="molecule type" value="Genomic_DNA"/>
</dbReference>
<evidence type="ECO:0000313" key="1">
    <source>
        <dbReference type="EMBL" id="POH60045.1"/>
    </source>
</evidence>
<dbReference type="Pfam" id="PF03860">
    <property type="entry name" value="Csp"/>
    <property type="match status" value="1"/>
</dbReference>
<dbReference type="InterPro" id="IPR005560">
    <property type="entry name" value="Csp_YhjQ"/>
</dbReference>
<accession>A0A2S3Z689</accession>
<comment type="caution">
    <text evidence="1">The sequence shown here is derived from an EMBL/GenBank/DDBJ whole genome shotgun (WGS) entry which is preliminary data.</text>
</comment>
<name>A0A2S3Z689_9MICO</name>
<reference evidence="1 2" key="1">
    <citation type="submission" date="2018-01" db="EMBL/GenBank/DDBJ databases">
        <title>Cryobacterium sp. nov., from glaciers in China.</title>
        <authorList>
            <person name="Liu Q."/>
            <person name="Xin Y.-H."/>
        </authorList>
    </citation>
    <scope>NUCLEOTIDE SEQUENCE [LARGE SCALE GENOMIC DNA]</scope>
    <source>
        <strain evidence="1 2">TMB1-8</strain>
    </source>
</reference>
<sequence length="135" mass="14513">MRDSKADAALMRQRIRACEDACDALIKASEDCADACLDLNGDEENTTCFLAALDCVEISLAAARVLSWTTSTHHTSAIAILDACLRCCAVSTAACERMAVLHAPWITCTAACQRLSTACSNLLRLMQQTQSQPTN</sequence>
<protein>
    <recommendedName>
        <fullName evidence="3">Four-helix bundle copper-binding protein</fullName>
    </recommendedName>
</protein>
<evidence type="ECO:0008006" key="3">
    <source>
        <dbReference type="Google" id="ProtNLM"/>
    </source>
</evidence>